<dbReference type="AlphaFoldDB" id="A0A5C5XPR5"/>
<organism evidence="1 2">
    <name type="scientific">Rubinisphaera italica</name>
    <dbReference type="NCBI Taxonomy" id="2527969"/>
    <lineage>
        <taxon>Bacteria</taxon>
        <taxon>Pseudomonadati</taxon>
        <taxon>Planctomycetota</taxon>
        <taxon>Planctomycetia</taxon>
        <taxon>Planctomycetales</taxon>
        <taxon>Planctomycetaceae</taxon>
        <taxon>Rubinisphaera</taxon>
    </lineage>
</organism>
<dbReference type="RefSeq" id="WP_146506108.1">
    <property type="nucleotide sequence ID" value="NZ_SJPG01000001.1"/>
</dbReference>
<protein>
    <submittedName>
        <fullName evidence="1">Uncharacterized protein</fullName>
    </submittedName>
</protein>
<dbReference type="OrthoDB" id="246010at2"/>
<evidence type="ECO:0000313" key="1">
    <source>
        <dbReference type="EMBL" id="TWT64393.1"/>
    </source>
</evidence>
<dbReference type="Proteomes" id="UP000316095">
    <property type="component" value="Unassembled WGS sequence"/>
</dbReference>
<name>A0A5C5XPR5_9PLAN</name>
<proteinExistence type="predicted"/>
<keyword evidence="2" id="KW-1185">Reference proteome</keyword>
<gene>
    <name evidence="1" type="ORF">Pan54_51550</name>
</gene>
<dbReference type="InterPro" id="IPR027417">
    <property type="entry name" value="P-loop_NTPase"/>
</dbReference>
<accession>A0A5C5XPR5</accession>
<dbReference type="SUPFAM" id="SSF52540">
    <property type="entry name" value="P-loop containing nucleoside triphosphate hydrolases"/>
    <property type="match status" value="1"/>
</dbReference>
<dbReference type="EMBL" id="SJPG01000001">
    <property type="protein sequence ID" value="TWT64393.1"/>
    <property type="molecule type" value="Genomic_DNA"/>
</dbReference>
<evidence type="ECO:0000313" key="2">
    <source>
        <dbReference type="Proteomes" id="UP000316095"/>
    </source>
</evidence>
<sequence length="297" mass="34067">MNNSERPLTRLERKQQTLADMVRMICRKQYHALFVSGFGGGGKTRTMTTICEEEGQDLVVFNSHVTPLALYGIIHEYRNSESILLFDDADALYQNKPALGLLRSCLYGQPERVVTWSSSQLPEGLPPRLTTVARFMFSANQVPKKCPIFDAMTSRCLTYRMDVTNSEVLEHFRVMSANGWPGCNVDQCEQVIDFIEEQAGDRQLSMRLLAPAVRIYKYANEQGTDWRPILLAQLHNLGTPTTSTKRISNRERDERVVREAIRRHPDSTTEQCDYYKDKSGKSQASFYRVLKRLRETV</sequence>
<reference evidence="1 2" key="1">
    <citation type="submission" date="2019-02" db="EMBL/GenBank/DDBJ databases">
        <title>Deep-cultivation of Planctomycetes and their phenomic and genomic characterization uncovers novel biology.</title>
        <authorList>
            <person name="Wiegand S."/>
            <person name="Jogler M."/>
            <person name="Boedeker C."/>
            <person name="Pinto D."/>
            <person name="Vollmers J."/>
            <person name="Rivas-Marin E."/>
            <person name="Kohn T."/>
            <person name="Peeters S.H."/>
            <person name="Heuer A."/>
            <person name="Rast P."/>
            <person name="Oberbeckmann S."/>
            <person name="Bunk B."/>
            <person name="Jeske O."/>
            <person name="Meyerdierks A."/>
            <person name="Storesund J.E."/>
            <person name="Kallscheuer N."/>
            <person name="Luecker S."/>
            <person name="Lage O.M."/>
            <person name="Pohl T."/>
            <person name="Merkel B.J."/>
            <person name="Hornburger P."/>
            <person name="Mueller R.-W."/>
            <person name="Bruemmer F."/>
            <person name="Labrenz M."/>
            <person name="Spormann A.M."/>
            <person name="Op Den Camp H."/>
            <person name="Overmann J."/>
            <person name="Amann R."/>
            <person name="Jetten M.S.M."/>
            <person name="Mascher T."/>
            <person name="Medema M.H."/>
            <person name="Devos D.P."/>
            <person name="Kaster A.-K."/>
            <person name="Ovreas L."/>
            <person name="Rohde M."/>
            <person name="Galperin M.Y."/>
            <person name="Jogler C."/>
        </authorList>
    </citation>
    <scope>NUCLEOTIDE SEQUENCE [LARGE SCALE GENOMIC DNA]</scope>
    <source>
        <strain evidence="1 2">Pan54</strain>
    </source>
</reference>
<comment type="caution">
    <text evidence="1">The sequence shown here is derived from an EMBL/GenBank/DDBJ whole genome shotgun (WGS) entry which is preliminary data.</text>
</comment>